<gene>
    <name evidence="1" type="ORF">NCTC12112_02099</name>
</gene>
<dbReference type="KEGG" id="ful:C4N20_01115"/>
<dbReference type="EMBL" id="LS483487">
    <property type="protein sequence ID" value="SQJ06870.1"/>
    <property type="molecule type" value="Genomic_DNA"/>
</dbReference>
<dbReference type="GeneID" id="78453388"/>
<protein>
    <submittedName>
        <fullName evidence="1">Uncharacterized protein</fullName>
    </submittedName>
</protein>
<organism evidence="1 2">
    <name type="scientific">Fusobacterium ulcerans</name>
    <dbReference type="NCBI Taxonomy" id="861"/>
    <lineage>
        <taxon>Bacteria</taxon>
        <taxon>Fusobacteriati</taxon>
        <taxon>Fusobacteriota</taxon>
        <taxon>Fusobacteriia</taxon>
        <taxon>Fusobacteriales</taxon>
        <taxon>Fusobacteriaceae</taxon>
        <taxon>Fusobacterium</taxon>
    </lineage>
</organism>
<proteinExistence type="predicted"/>
<accession>A0AAX1TUD8</accession>
<evidence type="ECO:0000313" key="1">
    <source>
        <dbReference type="EMBL" id="SQJ06870.1"/>
    </source>
</evidence>
<dbReference type="AlphaFoldDB" id="A0AAX1TUD8"/>
<sequence length="69" mass="7883">MRGILKERIDAENLAKAVERGEEFLEKDRKVEISFDGTAIVVTKTVAYAITEEFVEENEEKLKKLGILK</sequence>
<reference evidence="1 2" key="1">
    <citation type="submission" date="2018-06" db="EMBL/GenBank/DDBJ databases">
        <authorList>
            <consortium name="Pathogen Informatics"/>
            <person name="Doyle S."/>
        </authorList>
    </citation>
    <scope>NUCLEOTIDE SEQUENCE [LARGE SCALE GENOMIC DNA]</scope>
    <source>
        <strain evidence="1 2">NCTC12112</strain>
    </source>
</reference>
<evidence type="ECO:0000313" key="2">
    <source>
        <dbReference type="Proteomes" id="UP000249008"/>
    </source>
</evidence>
<name>A0AAX1TUD8_9FUSO</name>
<dbReference type="RefSeq" id="WP_005981751.1">
    <property type="nucleotide sequence ID" value="NZ_BAABXY010000001.1"/>
</dbReference>
<dbReference type="Proteomes" id="UP000249008">
    <property type="component" value="Chromosome 1"/>
</dbReference>